<evidence type="ECO:0000256" key="4">
    <source>
        <dbReference type="PROSITE-ProRule" id="PRU00175"/>
    </source>
</evidence>
<dbReference type="Gene3D" id="1.25.40.20">
    <property type="entry name" value="Ankyrin repeat-containing domain"/>
    <property type="match status" value="2"/>
</dbReference>
<evidence type="ECO:0000256" key="2">
    <source>
        <dbReference type="ARBA" id="ARBA00023043"/>
    </source>
</evidence>
<feature type="compositionally biased region" description="Pro residues" evidence="5">
    <location>
        <begin position="203"/>
        <end position="213"/>
    </location>
</feature>
<keyword evidence="4" id="KW-0479">Metal-binding</keyword>
<feature type="repeat" description="ANK" evidence="3">
    <location>
        <begin position="56"/>
        <end position="88"/>
    </location>
</feature>
<protein>
    <recommendedName>
        <fullName evidence="6">RING-type domain-containing protein</fullName>
    </recommendedName>
</protein>
<dbReference type="InterPro" id="IPR002110">
    <property type="entry name" value="Ankyrin_rpt"/>
</dbReference>
<dbReference type="PROSITE" id="PS50089">
    <property type="entry name" value="ZF_RING_2"/>
    <property type="match status" value="1"/>
</dbReference>
<evidence type="ECO:0000256" key="5">
    <source>
        <dbReference type="SAM" id="MobiDB-lite"/>
    </source>
</evidence>
<feature type="domain" description="RING-type" evidence="6">
    <location>
        <begin position="281"/>
        <end position="316"/>
    </location>
</feature>
<keyword evidence="1" id="KW-0677">Repeat</keyword>
<feature type="region of interest" description="Disordered" evidence="5">
    <location>
        <begin position="192"/>
        <end position="220"/>
    </location>
</feature>
<dbReference type="SMART" id="SM00248">
    <property type="entry name" value="ANK"/>
    <property type="match status" value="2"/>
</dbReference>
<evidence type="ECO:0000256" key="1">
    <source>
        <dbReference type="ARBA" id="ARBA00022737"/>
    </source>
</evidence>
<evidence type="ECO:0000313" key="7">
    <source>
        <dbReference type="EMBL" id="CAD9868379.1"/>
    </source>
</evidence>
<keyword evidence="4" id="KW-0863">Zinc-finger</keyword>
<dbReference type="PROSITE" id="PS50297">
    <property type="entry name" value="ANK_REP_REGION"/>
    <property type="match status" value="1"/>
</dbReference>
<dbReference type="Pfam" id="PF12796">
    <property type="entry name" value="Ank_2"/>
    <property type="match status" value="1"/>
</dbReference>
<reference evidence="7" key="1">
    <citation type="submission" date="2021-01" db="EMBL/GenBank/DDBJ databases">
        <authorList>
            <person name="Corre E."/>
            <person name="Pelletier E."/>
            <person name="Niang G."/>
            <person name="Scheremetjew M."/>
            <person name="Finn R."/>
            <person name="Kale V."/>
            <person name="Holt S."/>
            <person name="Cochrane G."/>
            <person name="Meng A."/>
            <person name="Brown T."/>
            <person name="Cohen L."/>
        </authorList>
    </citation>
    <scope>NUCLEOTIDE SEQUENCE</scope>
    <source>
        <strain evidence="7">CCMP1661</strain>
    </source>
</reference>
<dbReference type="Pfam" id="PF13920">
    <property type="entry name" value="zf-C3HC4_3"/>
    <property type="match status" value="1"/>
</dbReference>
<keyword evidence="2 3" id="KW-0040">ANK repeat</keyword>
<dbReference type="EMBL" id="HBHR01017116">
    <property type="protein sequence ID" value="CAD9868379.1"/>
    <property type="molecule type" value="Transcribed_RNA"/>
</dbReference>
<dbReference type="SUPFAM" id="SSF48403">
    <property type="entry name" value="Ankyrin repeat"/>
    <property type="match status" value="1"/>
</dbReference>
<dbReference type="InterPro" id="IPR001841">
    <property type="entry name" value="Znf_RING"/>
</dbReference>
<dbReference type="PANTHER" id="PTHR24171:SF8">
    <property type="entry name" value="BRCA1-ASSOCIATED RING DOMAIN PROTEIN 1"/>
    <property type="match status" value="1"/>
</dbReference>
<organism evidence="7">
    <name type="scientific">Fibrocapsa japonica</name>
    <dbReference type="NCBI Taxonomy" id="94617"/>
    <lineage>
        <taxon>Eukaryota</taxon>
        <taxon>Sar</taxon>
        <taxon>Stramenopiles</taxon>
        <taxon>Ochrophyta</taxon>
        <taxon>Raphidophyceae</taxon>
        <taxon>Chattonellales</taxon>
        <taxon>Chattonellaceae</taxon>
        <taxon>Fibrocapsa</taxon>
    </lineage>
</organism>
<dbReference type="Gene3D" id="3.30.40.10">
    <property type="entry name" value="Zinc/RING finger domain, C3HC4 (zinc finger)"/>
    <property type="match status" value="1"/>
</dbReference>
<evidence type="ECO:0000259" key="6">
    <source>
        <dbReference type="PROSITE" id="PS50089"/>
    </source>
</evidence>
<dbReference type="SUPFAM" id="SSF57850">
    <property type="entry name" value="RING/U-box"/>
    <property type="match status" value="1"/>
</dbReference>
<feature type="region of interest" description="Disordered" evidence="5">
    <location>
        <begin position="145"/>
        <end position="175"/>
    </location>
</feature>
<feature type="repeat" description="ANK" evidence="3">
    <location>
        <begin position="89"/>
        <end position="121"/>
    </location>
</feature>
<dbReference type="InterPro" id="IPR036770">
    <property type="entry name" value="Ankyrin_rpt-contain_sf"/>
</dbReference>
<dbReference type="AlphaFoldDB" id="A0A7S2V1X5"/>
<sequence>MHHCDTLIIKRKVKTNGKMRPSMELYIAAEMGDEQAVSSILQNHPEIVDNQEGNGCGWTTLMAASAGDHLEVVRVLVEANAMLDLKSADGYTALMLASKFGHLDVVQVLVNAGADTELQNNQECTALALARICRHDEVEHFLEEALEEASERSAPSSPSSTGTFHEATSPPSVVDITEDIADISSVDTSFESNHCSASTATPAPAPAPAPAPTHSPAQSAGAIAPLAPALDSTRYIPTYEEMLSLDIIELQKLHARSQQHTREINEAIAKRMEDIRDQQICIVCASQPINCALVPCGHLVLCTDCASKVTECPLDRQLIQKRVQVYGK</sequence>
<dbReference type="PROSITE" id="PS50088">
    <property type="entry name" value="ANK_REPEAT"/>
    <property type="match status" value="2"/>
</dbReference>
<proteinExistence type="predicted"/>
<keyword evidence="4" id="KW-0862">Zinc</keyword>
<gene>
    <name evidence="7" type="ORF">FJAP1339_LOCUS8556</name>
</gene>
<dbReference type="GO" id="GO:0008270">
    <property type="term" value="F:zinc ion binding"/>
    <property type="evidence" value="ECO:0007669"/>
    <property type="project" value="UniProtKB-KW"/>
</dbReference>
<dbReference type="GO" id="GO:0004842">
    <property type="term" value="F:ubiquitin-protein transferase activity"/>
    <property type="evidence" value="ECO:0007669"/>
    <property type="project" value="TreeGrafter"/>
</dbReference>
<dbReference type="PANTHER" id="PTHR24171">
    <property type="entry name" value="ANKYRIN REPEAT DOMAIN-CONTAINING PROTEIN 39-RELATED"/>
    <property type="match status" value="1"/>
</dbReference>
<accession>A0A7S2V1X5</accession>
<dbReference type="InterPro" id="IPR013083">
    <property type="entry name" value="Znf_RING/FYVE/PHD"/>
</dbReference>
<name>A0A7S2V1X5_9STRA</name>
<dbReference type="GO" id="GO:0085020">
    <property type="term" value="P:protein K6-linked ubiquitination"/>
    <property type="evidence" value="ECO:0007669"/>
    <property type="project" value="TreeGrafter"/>
</dbReference>
<evidence type="ECO:0000256" key="3">
    <source>
        <dbReference type="PROSITE-ProRule" id="PRU00023"/>
    </source>
</evidence>